<dbReference type="PANTHER" id="PTHR43330">
    <property type="entry name" value="METHIONINE AMINOPEPTIDASE"/>
    <property type="match status" value="1"/>
</dbReference>
<feature type="binding site" evidence="6">
    <location>
        <position position="209"/>
    </location>
    <ligand>
        <name>a divalent metal cation</name>
        <dbReference type="ChEBI" id="CHEBI:60240"/>
        <label>2</label>
        <note>catalytic</note>
    </ligand>
</feature>
<dbReference type="Proteomes" id="UP000176287">
    <property type="component" value="Unassembled WGS sequence"/>
</dbReference>
<comment type="catalytic activity">
    <reaction evidence="6 7">
        <text>Release of N-terminal amino acids, preferentially methionine, from peptides and arylamides.</text>
        <dbReference type="EC" id="3.4.11.18"/>
    </reaction>
</comment>
<comment type="subunit">
    <text evidence="6">Monomer.</text>
</comment>
<dbReference type="NCBIfam" id="TIGR00500">
    <property type="entry name" value="met_pdase_I"/>
    <property type="match status" value="1"/>
</dbReference>
<protein>
    <recommendedName>
        <fullName evidence="6 7">Methionine aminopeptidase</fullName>
        <shortName evidence="6">MAP</shortName>
        <shortName evidence="6">MetAP</shortName>
        <ecNumber evidence="6 7">3.4.11.18</ecNumber>
    </recommendedName>
    <alternativeName>
        <fullName evidence="6">Peptidase M</fullName>
    </alternativeName>
</protein>
<dbReference type="Pfam" id="PF00557">
    <property type="entry name" value="Peptidase_M24"/>
    <property type="match status" value="1"/>
</dbReference>
<gene>
    <name evidence="6" type="primary">map</name>
    <name evidence="9" type="ORF">A3B13_00560</name>
</gene>
<keyword evidence="3 6" id="KW-0645">Protease</keyword>
<feature type="binding site" evidence="6">
    <location>
        <position position="176"/>
    </location>
    <ligand>
        <name>a divalent metal cation</name>
        <dbReference type="ChEBI" id="CHEBI:60240"/>
        <label>2</label>
        <note>catalytic</note>
    </ligand>
</feature>
<evidence type="ECO:0000256" key="1">
    <source>
        <dbReference type="ARBA" id="ARBA00002521"/>
    </source>
</evidence>
<dbReference type="GO" id="GO:0006508">
    <property type="term" value="P:proteolysis"/>
    <property type="evidence" value="ECO:0007669"/>
    <property type="project" value="UniProtKB-KW"/>
</dbReference>
<feature type="binding site" evidence="6">
    <location>
        <position position="85"/>
    </location>
    <ligand>
        <name>substrate</name>
    </ligand>
</feature>
<dbReference type="PANTHER" id="PTHR43330:SF27">
    <property type="entry name" value="METHIONINE AMINOPEPTIDASE"/>
    <property type="match status" value="1"/>
</dbReference>
<feature type="domain" description="Peptidase M24" evidence="8">
    <location>
        <begin position="14"/>
        <end position="246"/>
    </location>
</feature>
<organism evidence="9 10">
    <name type="scientific">Candidatus Liptonbacteria bacterium RIFCSPLOWO2_01_FULL_45_15</name>
    <dbReference type="NCBI Taxonomy" id="1798649"/>
    <lineage>
        <taxon>Bacteria</taxon>
        <taxon>Candidatus Liptoniibacteriota</taxon>
    </lineage>
</organism>
<dbReference type="Gene3D" id="3.90.230.10">
    <property type="entry name" value="Creatinase/methionine aminopeptidase superfamily"/>
    <property type="match status" value="1"/>
</dbReference>
<dbReference type="InterPro" id="IPR002467">
    <property type="entry name" value="Pept_M24A_MAP1"/>
</dbReference>
<dbReference type="InterPro" id="IPR001714">
    <property type="entry name" value="Pept_M24_MAP"/>
</dbReference>
<feature type="binding site" evidence="6">
    <location>
        <position position="113"/>
    </location>
    <ligand>
        <name>a divalent metal cation</name>
        <dbReference type="ChEBI" id="CHEBI:60240"/>
        <label>2</label>
        <note>catalytic</note>
    </ligand>
</feature>
<dbReference type="InterPro" id="IPR036005">
    <property type="entry name" value="Creatinase/aminopeptidase-like"/>
</dbReference>
<feature type="binding site" evidence="6">
    <location>
        <position position="183"/>
    </location>
    <ligand>
        <name>substrate</name>
    </ligand>
</feature>
<evidence type="ECO:0000256" key="3">
    <source>
        <dbReference type="ARBA" id="ARBA00022670"/>
    </source>
</evidence>
<feature type="binding site" evidence="6">
    <location>
        <position position="102"/>
    </location>
    <ligand>
        <name>a divalent metal cation</name>
        <dbReference type="ChEBI" id="CHEBI:60240"/>
        <label>1</label>
    </ligand>
</feature>
<dbReference type="EC" id="3.4.11.18" evidence="6 7"/>
<evidence type="ECO:0000313" key="10">
    <source>
        <dbReference type="Proteomes" id="UP000176287"/>
    </source>
</evidence>
<comment type="caution">
    <text evidence="9">The sequence shown here is derived from an EMBL/GenBank/DDBJ whole genome shotgun (WGS) entry which is preliminary data.</text>
</comment>
<dbReference type="PRINTS" id="PR00599">
    <property type="entry name" value="MAPEPTIDASE"/>
</dbReference>
<dbReference type="SUPFAM" id="SSF55920">
    <property type="entry name" value="Creatinase/aminopeptidase"/>
    <property type="match status" value="1"/>
</dbReference>
<dbReference type="CDD" id="cd01086">
    <property type="entry name" value="MetAP1"/>
    <property type="match status" value="1"/>
</dbReference>
<comment type="similarity">
    <text evidence="6">Belongs to the peptidase M24A family. Methionine aminopeptidase type 1 subfamily.</text>
</comment>
<dbReference type="GO" id="GO:0046872">
    <property type="term" value="F:metal ion binding"/>
    <property type="evidence" value="ECO:0007669"/>
    <property type="project" value="UniProtKB-UniRule"/>
</dbReference>
<dbReference type="GO" id="GO:0004239">
    <property type="term" value="F:initiator methionyl aminopeptidase activity"/>
    <property type="evidence" value="ECO:0007669"/>
    <property type="project" value="UniProtKB-UniRule"/>
</dbReference>
<comment type="cofactor">
    <cofactor evidence="6">
        <name>Co(2+)</name>
        <dbReference type="ChEBI" id="CHEBI:48828"/>
    </cofactor>
    <cofactor evidence="6">
        <name>Zn(2+)</name>
        <dbReference type="ChEBI" id="CHEBI:29105"/>
    </cofactor>
    <cofactor evidence="6">
        <name>Mn(2+)</name>
        <dbReference type="ChEBI" id="CHEBI:29035"/>
    </cofactor>
    <cofactor evidence="6">
        <name>Fe(2+)</name>
        <dbReference type="ChEBI" id="CHEBI:29033"/>
    </cofactor>
    <text evidence="6">Binds 2 divalent metal cations per subunit. Has a high-affinity and a low affinity metal-binding site. The true nature of the physiological cofactor is under debate. The enzyme is active with cobalt, zinc, manganese or divalent iron ions. Most likely, methionine aminopeptidases function as mononuclear Fe(2+)-metalloproteases under physiological conditions, and the catalytically relevant metal-binding site has been assigned to the histidine-containing high-affinity site.</text>
</comment>
<comment type="function">
    <text evidence="1 6">Removes the N-terminal methionine from nascent proteins. The N-terminal methionine is often cleaved when the second residue in the primary sequence is small and uncharged (Met-Ala-, Cys, Gly, Pro, Ser, Thr, or Val). Requires deformylation of the N(alpha)-formylated initiator methionine before it can be hydrolyzed.</text>
</comment>
<evidence type="ECO:0000256" key="4">
    <source>
        <dbReference type="ARBA" id="ARBA00022723"/>
    </source>
</evidence>
<reference evidence="9 10" key="1">
    <citation type="journal article" date="2016" name="Nat. Commun.">
        <title>Thousands of microbial genomes shed light on interconnected biogeochemical processes in an aquifer system.</title>
        <authorList>
            <person name="Anantharaman K."/>
            <person name="Brown C.T."/>
            <person name="Hug L.A."/>
            <person name="Sharon I."/>
            <person name="Castelle C.J."/>
            <person name="Probst A.J."/>
            <person name="Thomas B.C."/>
            <person name="Singh A."/>
            <person name="Wilkins M.J."/>
            <person name="Karaoz U."/>
            <person name="Brodie E.L."/>
            <person name="Williams K.H."/>
            <person name="Hubbard S.S."/>
            <person name="Banfield J.F."/>
        </authorList>
    </citation>
    <scope>NUCLEOTIDE SEQUENCE [LARGE SCALE GENOMIC DNA]</scope>
</reference>
<dbReference type="HAMAP" id="MF_01974">
    <property type="entry name" value="MetAP_1"/>
    <property type="match status" value="1"/>
</dbReference>
<dbReference type="InterPro" id="IPR000994">
    <property type="entry name" value="Pept_M24"/>
</dbReference>
<dbReference type="GO" id="GO:0005829">
    <property type="term" value="C:cytosol"/>
    <property type="evidence" value="ECO:0007669"/>
    <property type="project" value="TreeGrafter"/>
</dbReference>
<dbReference type="EMBL" id="MHKZ01000036">
    <property type="protein sequence ID" value="OGY99553.1"/>
    <property type="molecule type" value="Genomic_DNA"/>
</dbReference>
<dbReference type="AlphaFoldDB" id="A0A1G2CDU0"/>
<proteinExistence type="inferred from homology"/>
<evidence type="ECO:0000256" key="5">
    <source>
        <dbReference type="ARBA" id="ARBA00022801"/>
    </source>
</evidence>
<accession>A0A1G2CDU0</accession>
<evidence type="ECO:0000259" key="8">
    <source>
        <dbReference type="Pfam" id="PF00557"/>
    </source>
</evidence>
<name>A0A1G2CDU0_9BACT</name>
<evidence type="ECO:0000256" key="2">
    <source>
        <dbReference type="ARBA" id="ARBA00022438"/>
    </source>
</evidence>
<feature type="binding site" evidence="6">
    <location>
        <position position="239"/>
    </location>
    <ligand>
        <name>a divalent metal cation</name>
        <dbReference type="ChEBI" id="CHEBI:60240"/>
        <label>2</label>
        <note>catalytic</note>
    </ligand>
</feature>
<evidence type="ECO:0000313" key="9">
    <source>
        <dbReference type="EMBL" id="OGY99553.1"/>
    </source>
</evidence>
<dbReference type="STRING" id="1798649.A3B13_00560"/>
<keyword evidence="4 6" id="KW-0479">Metal-binding</keyword>
<sequence>MIGSKIKTEKEIEVMAEAGKKLAGVLDFLAKSVKAGMRTNELDNIAFKMIRETGCQPAFLNYKPHGARKAYPATVCVSINEVVVHGVPSDYVIKDGDIVKIDLGLIYKEFYSDSAVTIGIGAIGIKNRNLIETTKKALELGIEEARPGNTLGDIGFAIERHVKANGFSIVELLTGHGIGRELHEDPYVYNFGKRDEGDELKEGMVIAIEPMVAAGKGSLKQLKDDSFATADGSFTAHFEHTVAITKDGPRILTKITNF</sequence>
<feature type="binding site" evidence="6">
    <location>
        <position position="239"/>
    </location>
    <ligand>
        <name>a divalent metal cation</name>
        <dbReference type="ChEBI" id="CHEBI:60240"/>
        <label>1</label>
    </ligand>
</feature>
<dbReference type="GO" id="GO:0070006">
    <property type="term" value="F:metalloaminopeptidase activity"/>
    <property type="evidence" value="ECO:0007669"/>
    <property type="project" value="UniProtKB-UniRule"/>
</dbReference>
<feature type="binding site" evidence="6">
    <location>
        <position position="113"/>
    </location>
    <ligand>
        <name>a divalent metal cation</name>
        <dbReference type="ChEBI" id="CHEBI:60240"/>
        <label>1</label>
    </ligand>
</feature>
<evidence type="ECO:0000256" key="7">
    <source>
        <dbReference type="RuleBase" id="RU003653"/>
    </source>
</evidence>
<evidence type="ECO:0000256" key="6">
    <source>
        <dbReference type="HAMAP-Rule" id="MF_01974"/>
    </source>
</evidence>
<keyword evidence="5 6" id="KW-0378">Hydrolase</keyword>
<keyword evidence="2 6" id="KW-0031">Aminopeptidase</keyword>